<dbReference type="AlphaFoldDB" id="A0A3S0Q1K3"/>
<dbReference type="SUPFAM" id="SSF55874">
    <property type="entry name" value="ATPase domain of HSP90 chaperone/DNA topoisomerase II/histidine kinase"/>
    <property type="match status" value="1"/>
</dbReference>
<organism evidence="1">
    <name type="scientific">Billgrantia gudaonensis</name>
    <dbReference type="NCBI Taxonomy" id="376427"/>
    <lineage>
        <taxon>Bacteria</taxon>
        <taxon>Pseudomonadati</taxon>
        <taxon>Pseudomonadota</taxon>
        <taxon>Gammaproteobacteria</taxon>
        <taxon>Oceanospirillales</taxon>
        <taxon>Halomonadaceae</taxon>
        <taxon>Billgrantia</taxon>
    </lineage>
</organism>
<name>A0A3S0Q1K3_9GAMM</name>
<dbReference type="EMBL" id="RXHI01000004">
    <property type="protein sequence ID" value="RUA23041.1"/>
    <property type="molecule type" value="Genomic_DNA"/>
</dbReference>
<comment type="caution">
    <text evidence="1">The sequence shown here is derived from an EMBL/GenBank/DDBJ whole genome shotgun (WGS) entry which is preliminary data.</text>
</comment>
<dbReference type="Gene3D" id="3.30.565.10">
    <property type="entry name" value="Histidine kinase-like ATPase, C-terminal domain"/>
    <property type="match status" value="1"/>
</dbReference>
<keyword evidence="1" id="KW-0418">Kinase</keyword>
<evidence type="ECO:0000313" key="1">
    <source>
        <dbReference type="EMBL" id="RUA23041.1"/>
    </source>
</evidence>
<sequence length="213" mass="22580">MSHDLLQLGSMRHACSPAPDDQRRLMLSRRLVGCDRRLLKDVEALLGTLVDISRLDAGVLAPDVATFRVGELLYALAEEYRQMAAARGLALHYVASSVVVESDLALLAGWCAIFSATPSAIPNGGGCCSVVGAGATAGDRGGRYRSRHRAGPAQRSSRSFDVSVRVAWDRSLGLGLAIVDRISGMLGHPLALASRPGHGACFSVQVPTARPRH</sequence>
<dbReference type="InterPro" id="IPR036890">
    <property type="entry name" value="HATPase_C_sf"/>
</dbReference>
<gene>
    <name evidence="1" type="ORF">DSL92_01935</name>
</gene>
<protein>
    <submittedName>
        <fullName evidence="1">HAMP domain-containing histidine kinase</fullName>
    </submittedName>
</protein>
<accession>A0A3S0Q1K3</accession>
<proteinExistence type="predicted"/>
<reference evidence="1" key="1">
    <citation type="submission" date="2018-12" db="EMBL/GenBank/DDBJ databases">
        <authorList>
            <person name="Jadhav K."/>
            <person name="Kushwaha B."/>
            <person name="Jadhav I."/>
        </authorList>
    </citation>
    <scope>NUCLEOTIDE SEQUENCE [LARGE SCALE GENOMIC DNA]</scope>
    <source>
        <strain evidence="1">SBS 10</strain>
    </source>
</reference>
<dbReference type="GO" id="GO:0016301">
    <property type="term" value="F:kinase activity"/>
    <property type="evidence" value="ECO:0007669"/>
    <property type="project" value="UniProtKB-KW"/>
</dbReference>
<keyword evidence="1" id="KW-0808">Transferase</keyword>